<name>A0ABP7T9E8_9BACT</name>
<evidence type="ECO:0000259" key="1">
    <source>
        <dbReference type="Pfam" id="PF05685"/>
    </source>
</evidence>
<dbReference type="GO" id="GO:0004519">
    <property type="term" value="F:endonuclease activity"/>
    <property type="evidence" value="ECO:0007669"/>
    <property type="project" value="UniProtKB-KW"/>
</dbReference>
<keyword evidence="2" id="KW-0540">Nuclease</keyword>
<dbReference type="PANTHER" id="PTHR34107:SF7">
    <property type="entry name" value="SLR2092 PROTEIN"/>
    <property type="match status" value="1"/>
</dbReference>
<feature type="domain" description="Putative restriction endonuclease" evidence="1">
    <location>
        <begin position="23"/>
        <end position="196"/>
    </location>
</feature>
<keyword evidence="3" id="KW-1185">Reference proteome</keyword>
<comment type="caution">
    <text evidence="2">The sequence shown here is derived from an EMBL/GenBank/DDBJ whole genome shotgun (WGS) entry which is preliminary data.</text>
</comment>
<keyword evidence="2" id="KW-0255">Endonuclease</keyword>
<sequence>MNPLFADEPLVLDDPYMSRMSEDEFFDFCQQHRKWRIERNAQQEILIMAPTFSLTGKRNARLIGQLYAWWNLHPEAGEIFDSNAGFTLPNGAVRSPDASWVPAAQWNALGPEQQGKFARICPPFVVELRSKTDSLKVLLAKMEEYRANGTALGWLLSCDDETTYIFRAGQTGYETVQGFERELLGEDVLKGFVLDLRKLR</sequence>
<evidence type="ECO:0000313" key="3">
    <source>
        <dbReference type="Proteomes" id="UP001501469"/>
    </source>
</evidence>
<reference evidence="3" key="1">
    <citation type="journal article" date="2019" name="Int. J. Syst. Evol. Microbiol.">
        <title>The Global Catalogue of Microorganisms (GCM) 10K type strain sequencing project: providing services to taxonomists for standard genome sequencing and annotation.</title>
        <authorList>
            <consortium name="The Broad Institute Genomics Platform"/>
            <consortium name="The Broad Institute Genome Sequencing Center for Infectious Disease"/>
            <person name="Wu L."/>
            <person name="Ma J."/>
        </authorList>
    </citation>
    <scope>NUCLEOTIDE SEQUENCE [LARGE SCALE GENOMIC DNA]</scope>
    <source>
        <strain evidence="3">JCM 17225</strain>
    </source>
</reference>
<dbReference type="PANTHER" id="PTHR34107">
    <property type="entry name" value="SLL0198 PROTEIN-RELATED"/>
    <property type="match status" value="1"/>
</dbReference>
<organism evidence="2 3">
    <name type="scientific">Hymenobacter glaciei</name>
    <dbReference type="NCBI Taxonomy" id="877209"/>
    <lineage>
        <taxon>Bacteria</taxon>
        <taxon>Pseudomonadati</taxon>
        <taxon>Bacteroidota</taxon>
        <taxon>Cytophagia</taxon>
        <taxon>Cytophagales</taxon>
        <taxon>Hymenobacteraceae</taxon>
        <taxon>Hymenobacter</taxon>
    </lineage>
</organism>
<dbReference type="InterPro" id="IPR008538">
    <property type="entry name" value="Uma2"/>
</dbReference>
<gene>
    <name evidence="2" type="ORF">GCM10022409_03500</name>
</gene>
<protein>
    <submittedName>
        <fullName evidence="2">Uma2 family endonuclease</fullName>
    </submittedName>
</protein>
<dbReference type="CDD" id="cd06260">
    <property type="entry name" value="DUF820-like"/>
    <property type="match status" value="1"/>
</dbReference>
<dbReference type="InterPro" id="IPR011335">
    <property type="entry name" value="Restrct_endonuc-II-like"/>
</dbReference>
<proteinExistence type="predicted"/>
<dbReference type="Proteomes" id="UP001501469">
    <property type="component" value="Unassembled WGS sequence"/>
</dbReference>
<dbReference type="EMBL" id="BAABDK010000001">
    <property type="protein sequence ID" value="GAA4022975.1"/>
    <property type="molecule type" value="Genomic_DNA"/>
</dbReference>
<dbReference type="RefSeq" id="WP_345049555.1">
    <property type="nucleotide sequence ID" value="NZ_BAABDK010000001.1"/>
</dbReference>
<accession>A0ABP7T9E8</accession>
<dbReference type="SUPFAM" id="SSF52980">
    <property type="entry name" value="Restriction endonuclease-like"/>
    <property type="match status" value="1"/>
</dbReference>
<evidence type="ECO:0000313" key="2">
    <source>
        <dbReference type="EMBL" id="GAA4022975.1"/>
    </source>
</evidence>
<dbReference type="Pfam" id="PF05685">
    <property type="entry name" value="Uma2"/>
    <property type="match status" value="1"/>
</dbReference>
<keyword evidence="2" id="KW-0378">Hydrolase</keyword>
<dbReference type="InterPro" id="IPR012296">
    <property type="entry name" value="Nuclease_put_TT1808"/>
</dbReference>
<dbReference type="Gene3D" id="3.90.1570.10">
    <property type="entry name" value="tt1808, chain A"/>
    <property type="match status" value="1"/>
</dbReference>